<organism evidence="2 3">
    <name type="scientific">Mesorhabditis spiculigera</name>
    <dbReference type="NCBI Taxonomy" id="96644"/>
    <lineage>
        <taxon>Eukaryota</taxon>
        <taxon>Metazoa</taxon>
        <taxon>Ecdysozoa</taxon>
        <taxon>Nematoda</taxon>
        <taxon>Chromadorea</taxon>
        <taxon>Rhabditida</taxon>
        <taxon>Rhabditina</taxon>
        <taxon>Rhabditomorpha</taxon>
        <taxon>Rhabditoidea</taxon>
        <taxon>Rhabditidae</taxon>
        <taxon>Mesorhabditinae</taxon>
        <taxon>Mesorhabditis</taxon>
    </lineage>
</organism>
<dbReference type="NCBIfam" id="TIGR00322">
    <property type="entry name" value="diphth2_R"/>
    <property type="match status" value="1"/>
</dbReference>
<dbReference type="PANTHER" id="PTHR10762:SF2">
    <property type="entry name" value="2-(3-AMINO-3-CARBOXYPROPYL)HISTIDINE SYNTHASE SUBUNIT 2"/>
    <property type="match status" value="1"/>
</dbReference>
<dbReference type="InterPro" id="IPR042263">
    <property type="entry name" value="DPH1/DPH2_1"/>
</dbReference>
<comment type="caution">
    <text evidence="2">The sequence shown here is derived from an EMBL/GenBank/DDBJ whole genome shotgun (WGS) entry which is preliminary data.</text>
</comment>
<accession>A0AA36CUR0</accession>
<dbReference type="PANTHER" id="PTHR10762">
    <property type="entry name" value="DIPHTHAMIDE BIOSYNTHESIS PROTEIN"/>
    <property type="match status" value="1"/>
</dbReference>
<protein>
    <recommendedName>
        <fullName evidence="4">2-(3-amino-3-carboxypropyl)histidine synthase subunit 2</fullName>
    </recommendedName>
</protein>
<evidence type="ECO:0000313" key="3">
    <source>
        <dbReference type="Proteomes" id="UP001177023"/>
    </source>
</evidence>
<feature type="region of interest" description="Disordered" evidence="1">
    <location>
        <begin position="1"/>
        <end position="26"/>
    </location>
</feature>
<evidence type="ECO:0008006" key="4">
    <source>
        <dbReference type="Google" id="ProtNLM"/>
    </source>
</evidence>
<keyword evidence="3" id="KW-1185">Reference proteome</keyword>
<dbReference type="Gene3D" id="3.40.50.11840">
    <property type="entry name" value="Diphthamide synthesis DPH1/DPH2 domain 1"/>
    <property type="match status" value="1"/>
</dbReference>
<dbReference type="InterPro" id="IPR016435">
    <property type="entry name" value="DPH1/DPH2"/>
</dbReference>
<dbReference type="GO" id="GO:0090560">
    <property type="term" value="F:2-(3-amino-3-carboxypropyl)histidine synthase activity"/>
    <property type="evidence" value="ECO:0007669"/>
    <property type="project" value="InterPro"/>
</dbReference>
<dbReference type="GO" id="GO:0017183">
    <property type="term" value="P:protein histidyl modification to diphthamide"/>
    <property type="evidence" value="ECO:0007669"/>
    <property type="project" value="InterPro"/>
</dbReference>
<evidence type="ECO:0000313" key="2">
    <source>
        <dbReference type="EMBL" id="CAJ0574823.1"/>
    </source>
</evidence>
<gene>
    <name evidence="2" type="ORF">MSPICULIGERA_LOCUS13150</name>
</gene>
<dbReference type="EMBL" id="CATQJA010002633">
    <property type="protein sequence ID" value="CAJ0574823.1"/>
    <property type="molecule type" value="Genomic_DNA"/>
</dbReference>
<evidence type="ECO:0000256" key="1">
    <source>
        <dbReference type="SAM" id="MobiDB-lite"/>
    </source>
</evidence>
<dbReference type="SFLD" id="SFLDS00032">
    <property type="entry name" value="Radical_SAM_3-amino-3-carboxyp"/>
    <property type="match status" value="1"/>
</dbReference>
<feature type="non-terminal residue" evidence="2">
    <location>
        <position position="1"/>
    </location>
</feature>
<sequence>MEPAGPRLFSDDHLTTTLAPEPTDEGSTSLVLDLESVPNFFDLPATISWITENDFAKVGLQFPDRFIRYSRFIAERIEKETKARAYVLADTSYKSCCVDEVAAAHVPCDSIVHYGDSCLSTATGAVPVRYVLGRLPLNVDEVTKGFRENSAHIEASVILLTDAAYAYSIEELSQQNPQLLVARLDNGEIRDNEKLCLGRLIPRSFSDSTDSSCVLFIGDESSPLLQMFLLTFPYCAQVIHYNPTNQKISIERDTTSLLVLVYFL</sequence>
<dbReference type="Proteomes" id="UP001177023">
    <property type="component" value="Unassembled WGS sequence"/>
</dbReference>
<dbReference type="Pfam" id="PF01866">
    <property type="entry name" value="Diphthamide_syn"/>
    <property type="match status" value="1"/>
</dbReference>
<name>A0AA36CUR0_9BILA</name>
<proteinExistence type="predicted"/>
<dbReference type="AlphaFoldDB" id="A0AA36CUR0"/>
<reference evidence="2" key="1">
    <citation type="submission" date="2023-06" db="EMBL/GenBank/DDBJ databases">
        <authorList>
            <person name="Delattre M."/>
        </authorList>
    </citation>
    <scope>NUCLEOTIDE SEQUENCE</scope>
    <source>
        <strain evidence="2">AF72</strain>
    </source>
</reference>